<dbReference type="AlphaFoldDB" id="A0A6A6HMA1"/>
<evidence type="ECO:0000313" key="2">
    <source>
        <dbReference type="Proteomes" id="UP000800092"/>
    </source>
</evidence>
<reference evidence="1" key="1">
    <citation type="journal article" date="2020" name="Stud. Mycol.">
        <title>101 Dothideomycetes genomes: a test case for predicting lifestyles and emergence of pathogens.</title>
        <authorList>
            <person name="Haridas S."/>
            <person name="Albert R."/>
            <person name="Binder M."/>
            <person name="Bloem J."/>
            <person name="Labutti K."/>
            <person name="Salamov A."/>
            <person name="Andreopoulos B."/>
            <person name="Baker S."/>
            <person name="Barry K."/>
            <person name="Bills G."/>
            <person name="Bluhm B."/>
            <person name="Cannon C."/>
            <person name="Castanera R."/>
            <person name="Culley D."/>
            <person name="Daum C."/>
            <person name="Ezra D."/>
            <person name="Gonzalez J."/>
            <person name="Henrissat B."/>
            <person name="Kuo A."/>
            <person name="Liang C."/>
            <person name="Lipzen A."/>
            <person name="Lutzoni F."/>
            <person name="Magnuson J."/>
            <person name="Mondo S."/>
            <person name="Nolan M."/>
            <person name="Ohm R."/>
            <person name="Pangilinan J."/>
            <person name="Park H.-J."/>
            <person name="Ramirez L."/>
            <person name="Alfaro M."/>
            <person name="Sun H."/>
            <person name="Tritt A."/>
            <person name="Yoshinaga Y."/>
            <person name="Zwiers L.-H."/>
            <person name="Turgeon B."/>
            <person name="Goodwin S."/>
            <person name="Spatafora J."/>
            <person name="Crous P."/>
            <person name="Grigoriev I."/>
        </authorList>
    </citation>
    <scope>NUCLEOTIDE SEQUENCE</scope>
    <source>
        <strain evidence="1">Tuck. ex Michener</strain>
    </source>
</reference>
<protein>
    <submittedName>
        <fullName evidence="1">Uncharacterized protein</fullName>
    </submittedName>
</protein>
<keyword evidence="2" id="KW-1185">Reference proteome</keyword>
<proteinExistence type="predicted"/>
<sequence length="194" mass="22979">MAFTITKGSNPDMASHITKVIIKSWYGGLHQHHEVIINWNGLHQHHKVMINWNGLHQHHESIIKSYNGLHQQRSLPIDLTHFSRFERGIPFHIKKVPSRYFKSLYGLHTAITQDSSYDDIKRGRKQQLDMHRHPPLLPKYHLSLCELNQDEDAHPWLHGKYGTNNFCYENNKHLFHLATRNIWHDESMGFWKLS</sequence>
<dbReference type="Proteomes" id="UP000800092">
    <property type="component" value="Unassembled WGS sequence"/>
</dbReference>
<organism evidence="1 2">
    <name type="scientific">Viridothelium virens</name>
    <name type="common">Speckled blister lichen</name>
    <name type="synonym">Trypethelium virens</name>
    <dbReference type="NCBI Taxonomy" id="1048519"/>
    <lineage>
        <taxon>Eukaryota</taxon>
        <taxon>Fungi</taxon>
        <taxon>Dikarya</taxon>
        <taxon>Ascomycota</taxon>
        <taxon>Pezizomycotina</taxon>
        <taxon>Dothideomycetes</taxon>
        <taxon>Dothideomycetes incertae sedis</taxon>
        <taxon>Trypetheliales</taxon>
        <taxon>Trypetheliaceae</taxon>
        <taxon>Viridothelium</taxon>
    </lineage>
</organism>
<dbReference type="EMBL" id="ML991775">
    <property type="protein sequence ID" value="KAF2238560.1"/>
    <property type="molecule type" value="Genomic_DNA"/>
</dbReference>
<gene>
    <name evidence="1" type="ORF">EV356DRAFT_529016</name>
</gene>
<evidence type="ECO:0000313" key="1">
    <source>
        <dbReference type="EMBL" id="KAF2238560.1"/>
    </source>
</evidence>
<accession>A0A6A6HMA1</accession>
<name>A0A6A6HMA1_VIRVR</name>